<dbReference type="KEGG" id="asz:ASN_1034"/>
<name>A0A0U5EVA5_9PROT</name>
<feature type="domain" description="DUF1543" evidence="2">
    <location>
        <begin position="139"/>
        <end position="181"/>
    </location>
</feature>
<gene>
    <name evidence="3" type="ORF">ASN_1034</name>
</gene>
<dbReference type="InterPro" id="IPR011440">
    <property type="entry name" value="DUF1543"/>
</dbReference>
<accession>A0A0U5EVA5</accession>
<sequence>MTQARSVANLPRPSGRGREESFVKNQPAVINRCRVFAPGGERRGEQDVELYIFYLGGAAPGANIEVHDVQFAVAHKPEDAYPSLAARWFGTRQSLHLDAYGSITWADGYAVTLSPDKPVSGKKLYFINMGGYLEGALREEHDFTFLVAETEEEAKARAKEELLLGYQHQHRDNLMEVDDCLPLEQIDGLYIHLTPQENGQPIRATWQGYRRI</sequence>
<dbReference type="PATRIC" id="fig|446692.3.peg.1029"/>
<evidence type="ECO:0000256" key="1">
    <source>
        <dbReference type="SAM" id="MobiDB-lite"/>
    </source>
</evidence>
<evidence type="ECO:0000313" key="3">
    <source>
        <dbReference type="EMBL" id="CEF40423.1"/>
    </source>
</evidence>
<dbReference type="AlphaFoldDB" id="A0A0U5EVA5"/>
<evidence type="ECO:0000259" key="2">
    <source>
        <dbReference type="Pfam" id="PF07566"/>
    </source>
</evidence>
<dbReference type="Proteomes" id="UP000056109">
    <property type="component" value="Chromosome I"/>
</dbReference>
<organism evidence="3 4">
    <name type="scientific">Acetobacter senegalensis</name>
    <dbReference type="NCBI Taxonomy" id="446692"/>
    <lineage>
        <taxon>Bacteria</taxon>
        <taxon>Pseudomonadati</taxon>
        <taxon>Pseudomonadota</taxon>
        <taxon>Alphaproteobacteria</taxon>
        <taxon>Acetobacterales</taxon>
        <taxon>Acetobacteraceae</taxon>
        <taxon>Acetobacter</taxon>
    </lineage>
</organism>
<feature type="domain" description="DUF1543" evidence="2">
    <location>
        <begin position="62"/>
        <end position="113"/>
    </location>
</feature>
<dbReference type="EMBL" id="LN606600">
    <property type="protein sequence ID" value="CEF40423.1"/>
    <property type="molecule type" value="Genomic_DNA"/>
</dbReference>
<reference evidence="4" key="1">
    <citation type="submission" date="2014-09" db="EMBL/GenBank/DDBJ databases">
        <authorList>
            <person name="Illeghems K.G."/>
        </authorList>
    </citation>
    <scope>NUCLEOTIDE SEQUENCE [LARGE SCALE GENOMIC DNA]</scope>
    <source>
        <strain evidence="4">108B</strain>
    </source>
</reference>
<proteinExistence type="predicted"/>
<dbReference type="Gene3D" id="3.10.20.10">
    <property type="match status" value="2"/>
</dbReference>
<evidence type="ECO:0000313" key="4">
    <source>
        <dbReference type="Proteomes" id="UP000056109"/>
    </source>
</evidence>
<protein>
    <recommendedName>
        <fullName evidence="2">DUF1543 domain-containing protein</fullName>
    </recommendedName>
</protein>
<dbReference type="Pfam" id="PF07566">
    <property type="entry name" value="DUF1543"/>
    <property type="match status" value="2"/>
</dbReference>
<feature type="region of interest" description="Disordered" evidence="1">
    <location>
        <begin position="1"/>
        <end position="21"/>
    </location>
</feature>
<keyword evidence="4" id="KW-1185">Reference proteome</keyword>